<reference evidence="1 2" key="1">
    <citation type="submission" date="2024-11" db="EMBL/GenBank/DDBJ databases">
        <title>Chromosome-level genome assembly of the freshwater bivalve Anodonta woodiana.</title>
        <authorList>
            <person name="Chen X."/>
        </authorList>
    </citation>
    <scope>NUCLEOTIDE SEQUENCE [LARGE SCALE GENOMIC DNA]</scope>
    <source>
        <strain evidence="1">MN2024</strain>
        <tissue evidence="1">Gills</tissue>
    </source>
</reference>
<dbReference type="AlphaFoldDB" id="A0ABD3VXG4"/>
<dbReference type="SUPFAM" id="SSF50978">
    <property type="entry name" value="WD40 repeat-like"/>
    <property type="match status" value="1"/>
</dbReference>
<sequence length="70" mass="7858">SGSGMNECEQILSAQGEVSCICIDKINGAIVAGIQQFIRVYDPDFFRLIQTNEGHIDSVRDIIHIKERHQ</sequence>
<feature type="non-terminal residue" evidence="1">
    <location>
        <position position="70"/>
    </location>
</feature>
<evidence type="ECO:0000313" key="2">
    <source>
        <dbReference type="Proteomes" id="UP001634394"/>
    </source>
</evidence>
<dbReference type="InterPro" id="IPR036322">
    <property type="entry name" value="WD40_repeat_dom_sf"/>
</dbReference>
<accession>A0ABD3VXG4</accession>
<organism evidence="1 2">
    <name type="scientific">Sinanodonta woodiana</name>
    <name type="common">Chinese pond mussel</name>
    <name type="synonym">Anodonta woodiana</name>
    <dbReference type="NCBI Taxonomy" id="1069815"/>
    <lineage>
        <taxon>Eukaryota</taxon>
        <taxon>Metazoa</taxon>
        <taxon>Spiralia</taxon>
        <taxon>Lophotrochozoa</taxon>
        <taxon>Mollusca</taxon>
        <taxon>Bivalvia</taxon>
        <taxon>Autobranchia</taxon>
        <taxon>Heteroconchia</taxon>
        <taxon>Palaeoheterodonta</taxon>
        <taxon>Unionida</taxon>
        <taxon>Unionoidea</taxon>
        <taxon>Unionidae</taxon>
        <taxon>Unioninae</taxon>
        <taxon>Sinanodonta</taxon>
    </lineage>
</organism>
<dbReference type="Proteomes" id="UP001634394">
    <property type="component" value="Unassembled WGS sequence"/>
</dbReference>
<keyword evidence="2" id="KW-1185">Reference proteome</keyword>
<gene>
    <name evidence="1" type="ORF">ACJMK2_043604</name>
</gene>
<dbReference type="EMBL" id="JBJQND010000009">
    <property type="protein sequence ID" value="KAL3866297.1"/>
    <property type="molecule type" value="Genomic_DNA"/>
</dbReference>
<feature type="non-terminal residue" evidence="1">
    <location>
        <position position="1"/>
    </location>
</feature>
<evidence type="ECO:0000313" key="1">
    <source>
        <dbReference type="EMBL" id="KAL3866297.1"/>
    </source>
</evidence>
<protein>
    <submittedName>
        <fullName evidence="1">Uncharacterized protein</fullName>
    </submittedName>
</protein>
<proteinExistence type="predicted"/>
<name>A0ABD3VXG4_SINWO</name>
<comment type="caution">
    <text evidence="1">The sequence shown here is derived from an EMBL/GenBank/DDBJ whole genome shotgun (WGS) entry which is preliminary data.</text>
</comment>